<proteinExistence type="predicted"/>
<dbReference type="GO" id="GO:0003723">
    <property type="term" value="F:RNA binding"/>
    <property type="evidence" value="ECO:0007669"/>
    <property type="project" value="UniProtKB-UniRule"/>
</dbReference>
<keyword evidence="1 2" id="KW-0694">RNA-binding</keyword>
<name>A0AAN8FY61_PATCE</name>
<feature type="compositionally biased region" description="Basic and acidic residues" evidence="3">
    <location>
        <begin position="178"/>
        <end position="205"/>
    </location>
</feature>
<protein>
    <recommendedName>
        <fullName evidence="4">RRM domain-containing protein</fullName>
    </recommendedName>
</protein>
<dbReference type="Pfam" id="PF00076">
    <property type="entry name" value="RRM_1"/>
    <property type="match status" value="3"/>
</dbReference>
<dbReference type="SUPFAM" id="SSF54928">
    <property type="entry name" value="RNA-binding domain, RBD"/>
    <property type="match status" value="3"/>
</dbReference>
<dbReference type="PROSITE" id="PS50102">
    <property type="entry name" value="RRM"/>
    <property type="match status" value="3"/>
</dbReference>
<evidence type="ECO:0000256" key="1">
    <source>
        <dbReference type="ARBA" id="ARBA00022884"/>
    </source>
</evidence>
<dbReference type="PANTHER" id="PTHR48027">
    <property type="entry name" value="HETEROGENEOUS NUCLEAR RIBONUCLEOPROTEIN 87F-RELATED"/>
    <property type="match status" value="1"/>
</dbReference>
<feature type="region of interest" description="Disordered" evidence="3">
    <location>
        <begin position="176"/>
        <end position="225"/>
    </location>
</feature>
<dbReference type="InterPro" id="IPR052462">
    <property type="entry name" value="SLIRP/GR-RBP-like"/>
</dbReference>
<evidence type="ECO:0000256" key="3">
    <source>
        <dbReference type="SAM" id="MobiDB-lite"/>
    </source>
</evidence>
<sequence>MSNTPQSRVRDYPTNSRLFVICGKGADENAFKEAFGKYGTVEDVWVVKDRRTNEDKGVVYVKMEKTSEAALAMEELNGRKIDNHQGTLKVVVASNKAEGSNRDSREDEKTLRLFVLIPKTFTEADLRKEFEQFGDIEFCNVVIDRNTGDNKGFGYVKYKRPYHAALAFESCNPTFKPKFADPPKSKSERENREMYGDQRRDRSSDRYGGGSNLGASMMDRSPRNRGMKRGFDEELGYGFMHESNQRPSGGPRGGDIMDMLQSYPTASHQTRLQIITAPGLSNSYLAKLTNLVPGLEYCDLNEVTGVAHVRYSNSQCAAYARDKLDGFEYPIGSRLMVRYPEEGSDYGSSRGGGMAGMFPGNDRYAIDDRMSGLGGGGGDDSRERVQYCNIPLPLPQPLRTEDTPVAQRLFIVCQPAAVTERVLRDAFCRFGNLIDVYLLAGRNYGYAKYAKKENAMRAIQNLHGQNLAGQRVKVLEAEPPKSGEGDDFINKKARY</sequence>
<dbReference type="Proteomes" id="UP001347796">
    <property type="component" value="Unassembled WGS sequence"/>
</dbReference>
<dbReference type="Gene3D" id="3.30.70.330">
    <property type="match status" value="3"/>
</dbReference>
<comment type="caution">
    <text evidence="5">The sequence shown here is derived from an EMBL/GenBank/DDBJ whole genome shotgun (WGS) entry which is preliminary data.</text>
</comment>
<reference evidence="5 6" key="1">
    <citation type="submission" date="2024-01" db="EMBL/GenBank/DDBJ databases">
        <title>The genome of the rayed Mediterranean limpet Patella caerulea (Linnaeus, 1758).</title>
        <authorList>
            <person name="Anh-Thu Weber A."/>
            <person name="Halstead-Nussloch G."/>
        </authorList>
    </citation>
    <scope>NUCLEOTIDE SEQUENCE [LARGE SCALE GENOMIC DNA]</scope>
    <source>
        <strain evidence="5">AATW-2023a</strain>
        <tissue evidence="5">Whole specimen</tissue>
    </source>
</reference>
<feature type="domain" description="RRM" evidence="4">
    <location>
        <begin position="1"/>
        <end position="95"/>
    </location>
</feature>
<dbReference type="EMBL" id="JAZGQO010000021">
    <property type="protein sequence ID" value="KAK6166627.1"/>
    <property type="molecule type" value="Genomic_DNA"/>
</dbReference>
<dbReference type="InterPro" id="IPR034203">
    <property type="entry name" value="RBM45_RRM1"/>
</dbReference>
<dbReference type="InterPro" id="IPR035979">
    <property type="entry name" value="RBD_domain_sf"/>
</dbReference>
<evidence type="ECO:0000313" key="6">
    <source>
        <dbReference type="Proteomes" id="UP001347796"/>
    </source>
</evidence>
<dbReference type="SMART" id="SM00360">
    <property type="entry name" value="RRM"/>
    <property type="match status" value="3"/>
</dbReference>
<dbReference type="InterPro" id="IPR000504">
    <property type="entry name" value="RRM_dom"/>
</dbReference>
<dbReference type="AlphaFoldDB" id="A0AAN8FY61"/>
<accession>A0AAN8FY61</accession>
<feature type="domain" description="RRM" evidence="4">
    <location>
        <begin position="109"/>
        <end position="172"/>
    </location>
</feature>
<dbReference type="InterPro" id="IPR012677">
    <property type="entry name" value="Nucleotide-bd_a/b_plait_sf"/>
</dbReference>
<evidence type="ECO:0000259" key="4">
    <source>
        <dbReference type="PROSITE" id="PS50102"/>
    </source>
</evidence>
<dbReference type="CDD" id="cd12366">
    <property type="entry name" value="RRM1_RBM45"/>
    <property type="match status" value="1"/>
</dbReference>
<keyword evidence="6" id="KW-1185">Reference proteome</keyword>
<evidence type="ECO:0000313" key="5">
    <source>
        <dbReference type="EMBL" id="KAK6166627.1"/>
    </source>
</evidence>
<feature type="domain" description="RRM" evidence="4">
    <location>
        <begin position="407"/>
        <end position="479"/>
    </location>
</feature>
<gene>
    <name evidence="5" type="ORF">SNE40_023275</name>
</gene>
<evidence type="ECO:0000256" key="2">
    <source>
        <dbReference type="PROSITE-ProRule" id="PRU00176"/>
    </source>
</evidence>
<organism evidence="5 6">
    <name type="scientific">Patella caerulea</name>
    <name type="common">Rayed Mediterranean limpet</name>
    <dbReference type="NCBI Taxonomy" id="87958"/>
    <lineage>
        <taxon>Eukaryota</taxon>
        <taxon>Metazoa</taxon>
        <taxon>Spiralia</taxon>
        <taxon>Lophotrochozoa</taxon>
        <taxon>Mollusca</taxon>
        <taxon>Gastropoda</taxon>
        <taxon>Patellogastropoda</taxon>
        <taxon>Patelloidea</taxon>
        <taxon>Patellidae</taxon>
        <taxon>Patella</taxon>
    </lineage>
</organism>